<name>A0A6A6ZAY8_9PLEO</name>
<organism evidence="1 2">
    <name type="scientific">Ophiobolus disseminans</name>
    <dbReference type="NCBI Taxonomy" id="1469910"/>
    <lineage>
        <taxon>Eukaryota</taxon>
        <taxon>Fungi</taxon>
        <taxon>Dikarya</taxon>
        <taxon>Ascomycota</taxon>
        <taxon>Pezizomycotina</taxon>
        <taxon>Dothideomycetes</taxon>
        <taxon>Pleosporomycetidae</taxon>
        <taxon>Pleosporales</taxon>
        <taxon>Pleosporineae</taxon>
        <taxon>Phaeosphaeriaceae</taxon>
        <taxon>Ophiobolus</taxon>
    </lineage>
</organism>
<dbReference type="Proteomes" id="UP000799424">
    <property type="component" value="Unassembled WGS sequence"/>
</dbReference>
<reference evidence="1" key="1">
    <citation type="journal article" date="2020" name="Stud. Mycol.">
        <title>101 Dothideomycetes genomes: a test case for predicting lifestyles and emergence of pathogens.</title>
        <authorList>
            <person name="Haridas S."/>
            <person name="Albert R."/>
            <person name="Binder M."/>
            <person name="Bloem J."/>
            <person name="Labutti K."/>
            <person name="Salamov A."/>
            <person name="Andreopoulos B."/>
            <person name="Baker S."/>
            <person name="Barry K."/>
            <person name="Bills G."/>
            <person name="Bluhm B."/>
            <person name="Cannon C."/>
            <person name="Castanera R."/>
            <person name="Culley D."/>
            <person name="Daum C."/>
            <person name="Ezra D."/>
            <person name="Gonzalez J."/>
            <person name="Henrissat B."/>
            <person name="Kuo A."/>
            <person name="Liang C."/>
            <person name="Lipzen A."/>
            <person name="Lutzoni F."/>
            <person name="Magnuson J."/>
            <person name="Mondo S."/>
            <person name="Nolan M."/>
            <person name="Ohm R."/>
            <person name="Pangilinan J."/>
            <person name="Park H.-J."/>
            <person name="Ramirez L."/>
            <person name="Alfaro M."/>
            <person name="Sun H."/>
            <person name="Tritt A."/>
            <person name="Yoshinaga Y."/>
            <person name="Zwiers L.-H."/>
            <person name="Turgeon B."/>
            <person name="Goodwin S."/>
            <person name="Spatafora J."/>
            <person name="Crous P."/>
            <person name="Grigoriev I."/>
        </authorList>
    </citation>
    <scope>NUCLEOTIDE SEQUENCE</scope>
    <source>
        <strain evidence="1">CBS 113818</strain>
    </source>
</reference>
<dbReference type="AlphaFoldDB" id="A0A6A6ZAY8"/>
<dbReference type="OrthoDB" id="10066232at2759"/>
<keyword evidence="2" id="KW-1185">Reference proteome</keyword>
<evidence type="ECO:0000313" key="2">
    <source>
        <dbReference type="Proteomes" id="UP000799424"/>
    </source>
</evidence>
<dbReference type="EMBL" id="MU006256">
    <property type="protein sequence ID" value="KAF2818210.1"/>
    <property type="molecule type" value="Genomic_DNA"/>
</dbReference>
<sequence>MAEIYDTDRFGVLYYASRQPTSTHLLLAANHLAQVCESAGISHAFLGGWTVRLRGGTRETQDVDITVATTMELFKKATLQMPRICFPQTHGQTAVNLFVHTGKSWDQGYKDLPDLAVQVDVIISGQLNSPTEINDNTSEVVTLPNGIKAVVVNTFYLLRGKFHAFNTRGDTNTNDYQDLVFLITKYPKVMSQHGRDIEEAYRLAFLRKYAETNAANQNFIEWMRQTLGLMKVDTENEEEEVSSDRVWDETYQRYKKQVGGNWQWVPLQQQTSQPEASGSAWTWDETHQRYRQYVNGQWVWAPS</sequence>
<evidence type="ECO:0000313" key="1">
    <source>
        <dbReference type="EMBL" id="KAF2818210.1"/>
    </source>
</evidence>
<gene>
    <name evidence="1" type="ORF">CC86DRAFT_169784</name>
</gene>
<accession>A0A6A6ZAY8</accession>
<proteinExistence type="predicted"/>
<protein>
    <submittedName>
        <fullName evidence="1">Uncharacterized protein</fullName>
    </submittedName>
</protein>